<gene>
    <name evidence="2" type="ORF">PHLGIDRAFT_11763</name>
</gene>
<keyword evidence="3" id="KW-1185">Reference proteome</keyword>
<dbReference type="EMBL" id="KN840462">
    <property type="protein sequence ID" value="KIP09783.1"/>
    <property type="molecule type" value="Genomic_DNA"/>
</dbReference>
<proteinExistence type="predicted"/>
<organism evidence="2 3">
    <name type="scientific">Phlebiopsis gigantea (strain 11061_1 CR5-6)</name>
    <name type="common">White-rot fungus</name>
    <name type="synonym">Peniophora gigantea</name>
    <dbReference type="NCBI Taxonomy" id="745531"/>
    <lineage>
        <taxon>Eukaryota</taxon>
        <taxon>Fungi</taxon>
        <taxon>Dikarya</taxon>
        <taxon>Basidiomycota</taxon>
        <taxon>Agaricomycotina</taxon>
        <taxon>Agaricomycetes</taxon>
        <taxon>Polyporales</taxon>
        <taxon>Phanerochaetaceae</taxon>
        <taxon>Phlebiopsis</taxon>
    </lineage>
</organism>
<evidence type="ECO:0000313" key="2">
    <source>
        <dbReference type="EMBL" id="KIP09783.1"/>
    </source>
</evidence>
<evidence type="ECO:0000313" key="3">
    <source>
        <dbReference type="Proteomes" id="UP000053257"/>
    </source>
</evidence>
<feature type="region of interest" description="Disordered" evidence="1">
    <location>
        <begin position="1"/>
        <end position="152"/>
    </location>
</feature>
<evidence type="ECO:0000256" key="1">
    <source>
        <dbReference type="SAM" id="MobiDB-lite"/>
    </source>
</evidence>
<dbReference type="PANTHER" id="PTHR34693:SF1">
    <property type="entry name" value="PROTEIN PAR32"/>
    <property type="match status" value="1"/>
</dbReference>
<reference evidence="2 3" key="1">
    <citation type="journal article" date="2014" name="PLoS Genet.">
        <title>Analysis of the Phlebiopsis gigantea genome, transcriptome and secretome provides insight into its pioneer colonization strategies of wood.</title>
        <authorList>
            <person name="Hori C."/>
            <person name="Ishida T."/>
            <person name="Igarashi K."/>
            <person name="Samejima M."/>
            <person name="Suzuki H."/>
            <person name="Master E."/>
            <person name="Ferreira P."/>
            <person name="Ruiz-Duenas F.J."/>
            <person name="Held B."/>
            <person name="Canessa P."/>
            <person name="Larrondo L.F."/>
            <person name="Schmoll M."/>
            <person name="Druzhinina I.S."/>
            <person name="Kubicek C.P."/>
            <person name="Gaskell J.A."/>
            <person name="Kersten P."/>
            <person name="St John F."/>
            <person name="Glasner J."/>
            <person name="Sabat G."/>
            <person name="Splinter BonDurant S."/>
            <person name="Syed K."/>
            <person name="Yadav J."/>
            <person name="Mgbeahuruike A.C."/>
            <person name="Kovalchuk A."/>
            <person name="Asiegbu F.O."/>
            <person name="Lackner G."/>
            <person name="Hoffmeister D."/>
            <person name="Rencoret J."/>
            <person name="Gutierrez A."/>
            <person name="Sun H."/>
            <person name="Lindquist E."/>
            <person name="Barry K."/>
            <person name="Riley R."/>
            <person name="Grigoriev I.V."/>
            <person name="Henrissat B."/>
            <person name="Kues U."/>
            <person name="Berka R.M."/>
            <person name="Martinez A.T."/>
            <person name="Covert S.F."/>
            <person name="Blanchette R.A."/>
            <person name="Cullen D."/>
        </authorList>
    </citation>
    <scope>NUCLEOTIDE SEQUENCE [LARGE SCALE GENOMIC DNA]</scope>
    <source>
        <strain evidence="2 3">11061_1 CR5-6</strain>
    </source>
</reference>
<dbReference type="InterPro" id="IPR053203">
    <property type="entry name" value="Cisplatin_resist-associated"/>
</dbReference>
<feature type="compositionally biased region" description="Basic and acidic residues" evidence="1">
    <location>
        <begin position="104"/>
        <end position="115"/>
    </location>
</feature>
<dbReference type="Proteomes" id="UP000053257">
    <property type="component" value="Unassembled WGS sequence"/>
</dbReference>
<feature type="compositionally biased region" description="Basic and acidic residues" evidence="1">
    <location>
        <begin position="285"/>
        <end position="300"/>
    </location>
</feature>
<dbReference type="InterPro" id="IPR022024">
    <property type="entry name" value="DUF3602"/>
</dbReference>
<feature type="compositionally biased region" description="Polar residues" evidence="1">
    <location>
        <begin position="143"/>
        <end position="152"/>
    </location>
</feature>
<dbReference type="Pfam" id="PF12223">
    <property type="entry name" value="DUF3602"/>
    <property type="match status" value="1"/>
</dbReference>
<feature type="compositionally biased region" description="Acidic residues" evidence="1">
    <location>
        <begin position="51"/>
        <end position="60"/>
    </location>
</feature>
<name>A0A0C3PRG5_PHLG1</name>
<dbReference type="STRING" id="745531.A0A0C3PRG5"/>
<sequence length="333" mass="34398">MSDERTPSKSPSRSPSVAPLTRTLSGLGARWFGGAKGGDASSLLTATDSDTLAEVDDQGSIDERKRSVSRGREAFKSSGRGGAGNIKASPSIGHDIEDSLSPSRGRELPIGDKTRSVGRGGVGNIRSQSRARAASQVSEGHPHTQSILSENSANTAAFERAVIEDAGTKASAIRSSGRGGAGNISRSRSRTPGKFFGSTPDSPRHSTGRGGAGNITGGPDGDAVDEAGLYRAQHEHDGIHSTGRGGRANLTDVHSPPPEALPHQQAGFEAIGRGGAGNIVRSRSHSRDPERRSVSRDRIAKVWQKITHHGSADGDIAEEGASADEGARAGVGE</sequence>
<dbReference type="PANTHER" id="PTHR34693">
    <property type="entry name" value="PROTEIN PAR32"/>
    <property type="match status" value="1"/>
</dbReference>
<feature type="compositionally biased region" description="Low complexity" evidence="1">
    <location>
        <begin position="126"/>
        <end position="136"/>
    </location>
</feature>
<dbReference type="AlphaFoldDB" id="A0A0C3PRG5"/>
<accession>A0A0C3PRG5</accession>
<dbReference type="OrthoDB" id="2537432at2759"/>
<dbReference type="HOGENOM" id="CLU_073637_0_0_1"/>
<feature type="region of interest" description="Disordered" evidence="1">
    <location>
        <begin position="166"/>
        <end position="333"/>
    </location>
</feature>
<feature type="compositionally biased region" description="Basic and acidic residues" evidence="1">
    <location>
        <begin position="61"/>
        <end position="75"/>
    </location>
</feature>
<protein>
    <submittedName>
        <fullName evidence="2">Uncharacterized protein</fullName>
    </submittedName>
</protein>
<feature type="compositionally biased region" description="Gly residues" evidence="1">
    <location>
        <begin position="208"/>
        <end position="220"/>
    </location>
</feature>